<dbReference type="PROSITE" id="PS00086">
    <property type="entry name" value="CYTOCHROME_P450"/>
    <property type="match status" value="1"/>
</dbReference>
<dbReference type="PRINTS" id="PR00385">
    <property type="entry name" value="P450"/>
</dbReference>
<dbReference type="OrthoDB" id="1470350at2759"/>
<dbReference type="InterPro" id="IPR001128">
    <property type="entry name" value="Cyt_P450"/>
</dbReference>
<dbReference type="InterPro" id="IPR050121">
    <property type="entry name" value="Cytochrome_P450_monoxygenase"/>
</dbReference>
<gene>
    <name evidence="10" type="ORF">CC80DRAFT_458807</name>
</gene>
<evidence type="ECO:0000256" key="2">
    <source>
        <dbReference type="ARBA" id="ARBA00010617"/>
    </source>
</evidence>
<keyword evidence="9" id="KW-0472">Membrane</keyword>
<evidence type="ECO:0000256" key="5">
    <source>
        <dbReference type="ARBA" id="ARBA00023004"/>
    </source>
</evidence>
<proteinExistence type="inferred from homology"/>
<evidence type="ECO:0000256" key="4">
    <source>
        <dbReference type="ARBA" id="ARBA00022723"/>
    </source>
</evidence>
<name>A0A6A5T934_9PLEO</name>
<dbReference type="InterPro" id="IPR002401">
    <property type="entry name" value="Cyt_P450_E_grp-I"/>
</dbReference>
<comment type="cofactor">
    <cofactor evidence="1 6">
        <name>heme</name>
        <dbReference type="ChEBI" id="CHEBI:30413"/>
    </cofactor>
</comment>
<dbReference type="SUPFAM" id="SSF48264">
    <property type="entry name" value="Cytochrome P450"/>
    <property type="match status" value="1"/>
</dbReference>
<keyword evidence="7" id="KW-0560">Oxidoreductase</keyword>
<evidence type="ECO:0000256" key="3">
    <source>
        <dbReference type="ARBA" id="ARBA00022617"/>
    </source>
</evidence>
<keyword evidence="9" id="KW-0812">Transmembrane</keyword>
<accession>A0A6A5T934</accession>
<dbReference type="PANTHER" id="PTHR24305">
    <property type="entry name" value="CYTOCHROME P450"/>
    <property type="match status" value="1"/>
</dbReference>
<evidence type="ECO:0000313" key="11">
    <source>
        <dbReference type="Proteomes" id="UP000800035"/>
    </source>
</evidence>
<dbReference type="PANTHER" id="PTHR24305:SF210">
    <property type="entry name" value="CYTOCHROME P450 MONOOXYGENASE ASQL-RELATED"/>
    <property type="match status" value="1"/>
</dbReference>
<dbReference type="GO" id="GO:0020037">
    <property type="term" value="F:heme binding"/>
    <property type="evidence" value="ECO:0007669"/>
    <property type="project" value="InterPro"/>
</dbReference>
<dbReference type="Pfam" id="PF00067">
    <property type="entry name" value="p450"/>
    <property type="match status" value="1"/>
</dbReference>
<protein>
    <submittedName>
        <fullName evidence="10">Cytochrome P450</fullName>
    </submittedName>
</protein>
<dbReference type="GO" id="GO:0016705">
    <property type="term" value="F:oxidoreductase activity, acting on paired donors, with incorporation or reduction of molecular oxygen"/>
    <property type="evidence" value="ECO:0007669"/>
    <property type="project" value="InterPro"/>
</dbReference>
<dbReference type="Gene3D" id="1.10.630.10">
    <property type="entry name" value="Cytochrome P450"/>
    <property type="match status" value="1"/>
</dbReference>
<evidence type="ECO:0000256" key="6">
    <source>
        <dbReference type="PIRSR" id="PIRSR602401-1"/>
    </source>
</evidence>
<dbReference type="CDD" id="cd11058">
    <property type="entry name" value="CYP60B-like"/>
    <property type="match status" value="1"/>
</dbReference>
<evidence type="ECO:0000256" key="7">
    <source>
        <dbReference type="RuleBase" id="RU000461"/>
    </source>
</evidence>
<dbReference type="PRINTS" id="PR00463">
    <property type="entry name" value="EP450I"/>
</dbReference>
<dbReference type="GO" id="GO:0005506">
    <property type="term" value="F:iron ion binding"/>
    <property type="evidence" value="ECO:0007669"/>
    <property type="project" value="InterPro"/>
</dbReference>
<comment type="similarity">
    <text evidence="2 7">Belongs to the cytochrome P450 family.</text>
</comment>
<dbReference type="EMBL" id="ML977050">
    <property type="protein sequence ID" value="KAF1948738.1"/>
    <property type="molecule type" value="Genomic_DNA"/>
</dbReference>
<feature type="binding site" description="axial binding residue" evidence="6">
    <location>
        <position position="439"/>
    </location>
    <ligand>
        <name>heme</name>
        <dbReference type="ChEBI" id="CHEBI:30413"/>
    </ligand>
    <ligandPart>
        <name>Fe</name>
        <dbReference type="ChEBI" id="CHEBI:18248"/>
    </ligandPart>
</feature>
<dbReference type="InterPro" id="IPR017972">
    <property type="entry name" value="Cyt_P450_CS"/>
</dbReference>
<dbReference type="InterPro" id="IPR036396">
    <property type="entry name" value="Cyt_P450_sf"/>
</dbReference>
<dbReference type="GO" id="GO:0004497">
    <property type="term" value="F:monooxygenase activity"/>
    <property type="evidence" value="ECO:0007669"/>
    <property type="project" value="UniProtKB-KW"/>
</dbReference>
<keyword evidence="5 6" id="KW-0408">Iron</keyword>
<keyword evidence="9" id="KW-1133">Transmembrane helix</keyword>
<organism evidence="10 11">
    <name type="scientific">Byssothecium circinans</name>
    <dbReference type="NCBI Taxonomy" id="147558"/>
    <lineage>
        <taxon>Eukaryota</taxon>
        <taxon>Fungi</taxon>
        <taxon>Dikarya</taxon>
        <taxon>Ascomycota</taxon>
        <taxon>Pezizomycotina</taxon>
        <taxon>Dothideomycetes</taxon>
        <taxon>Pleosporomycetidae</taxon>
        <taxon>Pleosporales</taxon>
        <taxon>Massarineae</taxon>
        <taxon>Massarinaceae</taxon>
        <taxon>Byssothecium</taxon>
    </lineage>
</organism>
<keyword evidence="3 6" id="KW-0349">Heme</keyword>
<feature type="transmembrane region" description="Helical" evidence="9">
    <location>
        <begin position="7"/>
        <end position="26"/>
    </location>
</feature>
<keyword evidence="11" id="KW-1185">Reference proteome</keyword>
<reference evidence="10" key="1">
    <citation type="journal article" date="2020" name="Stud. Mycol.">
        <title>101 Dothideomycetes genomes: a test case for predicting lifestyles and emergence of pathogens.</title>
        <authorList>
            <person name="Haridas S."/>
            <person name="Albert R."/>
            <person name="Binder M."/>
            <person name="Bloem J."/>
            <person name="Labutti K."/>
            <person name="Salamov A."/>
            <person name="Andreopoulos B."/>
            <person name="Baker S."/>
            <person name="Barry K."/>
            <person name="Bills G."/>
            <person name="Bluhm B."/>
            <person name="Cannon C."/>
            <person name="Castanera R."/>
            <person name="Culley D."/>
            <person name="Daum C."/>
            <person name="Ezra D."/>
            <person name="Gonzalez J."/>
            <person name="Henrissat B."/>
            <person name="Kuo A."/>
            <person name="Liang C."/>
            <person name="Lipzen A."/>
            <person name="Lutzoni F."/>
            <person name="Magnuson J."/>
            <person name="Mondo S."/>
            <person name="Nolan M."/>
            <person name="Ohm R."/>
            <person name="Pangilinan J."/>
            <person name="Park H.-J."/>
            <person name="Ramirez L."/>
            <person name="Alfaro M."/>
            <person name="Sun H."/>
            <person name="Tritt A."/>
            <person name="Yoshinaga Y."/>
            <person name="Zwiers L.-H."/>
            <person name="Turgeon B."/>
            <person name="Goodwin S."/>
            <person name="Spatafora J."/>
            <person name="Crous P."/>
            <person name="Grigoriev I."/>
        </authorList>
    </citation>
    <scope>NUCLEOTIDE SEQUENCE</scope>
    <source>
        <strain evidence="10">CBS 675.92</strain>
    </source>
</reference>
<keyword evidence="4 6" id="KW-0479">Metal-binding</keyword>
<evidence type="ECO:0000256" key="9">
    <source>
        <dbReference type="SAM" id="Phobius"/>
    </source>
</evidence>
<dbReference type="Proteomes" id="UP000800035">
    <property type="component" value="Unassembled WGS sequence"/>
</dbReference>
<evidence type="ECO:0000256" key="1">
    <source>
        <dbReference type="ARBA" id="ARBA00001971"/>
    </source>
</evidence>
<dbReference type="AlphaFoldDB" id="A0A6A5T934"/>
<sequence length="527" mass="58657">MDHAVEMLPLVCGVVSFLILGLRVLYNLYLHPLRAYPGPWYTRASILPYVYWLATGELTSAARTIHEKYGKSVRLAPNKLSFIQSEAWSDIHGHRNAKRKAWFDKDPSVYLPRQNGAPSIVDANEHDHARFRRLLAHAFSEKALRDQEAVLLKYVDLLVAKLSEQIESPSGCILDMSEWTNAMTFDIIGDLTFGRPFDCLKNGKLHPWVELLPGAARTMTYLLALKHAPSPVFRFVVAAISPFLGARSKHAAFTNEKISLRLAEKTERSDFITPILKANDDKGMSHAELESSINLLVTAGSETLATFFAGAIYHLCKNGDAYKRLQKEVAEAFSSPGEVTIASTQRLPYLHAVIEEVLRIYPPAALSLSRIVPHGGAVICGDLIPSGTSIGVTSWAATHSPSNFTDPELFAPERWLDDPRFATDDRAASQPFSIGGRNCLGKNLAYAEMRLTLAKLAINFDFELLPQSDSWINQKLFTFWEKPPLLVRVLRREEVQSVRSKSESRTTGQVVGEAQDGRTCAVPRVSE</sequence>
<evidence type="ECO:0000313" key="10">
    <source>
        <dbReference type="EMBL" id="KAF1948738.1"/>
    </source>
</evidence>
<feature type="region of interest" description="Disordered" evidence="8">
    <location>
        <begin position="499"/>
        <end position="527"/>
    </location>
</feature>
<keyword evidence="7" id="KW-0503">Monooxygenase</keyword>
<evidence type="ECO:0000256" key="8">
    <source>
        <dbReference type="SAM" id="MobiDB-lite"/>
    </source>
</evidence>